<dbReference type="SUPFAM" id="SSF51735">
    <property type="entry name" value="NAD(P)-binding Rossmann-fold domains"/>
    <property type="match status" value="1"/>
</dbReference>
<proteinExistence type="predicted"/>
<dbReference type="Gene3D" id="3.40.50.720">
    <property type="entry name" value="NAD(P)-binding Rossmann-like Domain"/>
    <property type="match status" value="1"/>
</dbReference>
<dbReference type="PRINTS" id="PR00081">
    <property type="entry name" value="GDHRDH"/>
</dbReference>
<protein>
    <submittedName>
        <fullName evidence="1">RDH13</fullName>
    </submittedName>
</protein>
<dbReference type="EMBL" id="AGBW02012082">
    <property type="protein sequence ID" value="OWR45703.1"/>
    <property type="molecule type" value="Genomic_DNA"/>
</dbReference>
<dbReference type="AlphaFoldDB" id="A0A212EW41"/>
<keyword evidence="2" id="KW-1185">Reference proteome</keyword>
<dbReference type="PANTHER" id="PTHR43157">
    <property type="entry name" value="PHOSPHATIDYLINOSITOL-GLYCAN BIOSYNTHESIS CLASS F PROTEIN-RELATED"/>
    <property type="match status" value="1"/>
</dbReference>
<organism evidence="1 2">
    <name type="scientific">Danaus plexippus plexippus</name>
    <dbReference type="NCBI Taxonomy" id="278856"/>
    <lineage>
        <taxon>Eukaryota</taxon>
        <taxon>Metazoa</taxon>
        <taxon>Ecdysozoa</taxon>
        <taxon>Arthropoda</taxon>
        <taxon>Hexapoda</taxon>
        <taxon>Insecta</taxon>
        <taxon>Pterygota</taxon>
        <taxon>Neoptera</taxon>
        <taxon>Endopterygota</taxon>
        <taxon>Lepidoptera</taxon>
        <taxon>Glossata</taxon>
        <taxon>Ditrysia</taxon>
        <taxon>Papilionoidea</taxon>
        <taxon>Nymphalidae</taxon>
        <taxon>Danainae</taxon>
        <taxon>Danaini</taxon>
        <taxon>Danaina</taxon>
        <taxon>Danaus</taxon>
        <taxon>Danaus</taxon>
    </lineage>
</organism>
<dbReference type="InterPro" id="IPR002347">
    <property type="entry name" value="SDR_fam"/>
</dbReference>
<reference evidence="1 2" key="1">
    <citation type="journal article" date="2011" name="Cell">
        <title>The monarch butterfly genome yields insights into long-distance migration.</title>
        <authorList>
            <person name="Zhan S."/>
            <person name="Merlin C."/>
            <person name="Boore J.L."/>
            <person name="Reppert S.M."/>
        </authorList>
    </citation>
    <scope>NUCLEOTIDE SEQUENCE [LARGE SCALE GENOMIC DNA]</scope>
    <source>
        <strain evidence="1">F-2</strain>
    </source>
</reference>
<evidence type="ECO:0000313" key="1">
    <source>
        <dbReference type="EMBL" id="OWR45703.1"/>
    </source>
</evidence>
<dbReference type="OrthoDB" id="542013at2759"/>
<dbReference type="KEGG" id="dpl:KGM_203541"/>
<dbReference type="STRING" id="278856.A0A212EW41"/>
<accession>A0A212EW41</accession>
<name>A0A212EW41_DANPL</name>
<comment type="caution">
    <text evidence="1">The sequence shown here is derived from an EMBL/GenBank/DDBJ whole genome shotgun (WGS) entry which is preliminary data.</text>
</comment>
<sequence length="332" mass="37225">MLYYIAYILLTILLLAVKVVVGFFLFVFLCFAIARLWFEPIKGVCRAKTKLHGKVALITGGNSGIGLETAKDLAQRGARVVIASRNDKKSAEAVEEIKRITGNEKVEYRHLNLRDMDSVREFAKKFNEEFDRLDLLVNNAGIGAAKNALTADNIDILMAINYVGPFLLTHLLLDKIKATKTSRIVIVSSYLHFHANFELDDLTRVTTKNTLIKYCNAKLCDVLWTKELSRRLPAGVTVNVLHPGLVKTNIFDTLHKCLKNPLYVIIDLLFKTAKEGAQTVIYLCVDPAVENMTGGYYMDCKKIPSSKLSEDEDLAKALWDKTLELVCVKPVI</sequence>
<dbReference type="Pfam" id="PF00106">
    <property type="entry name" value="adh_short"/>
    <property type="match status" value="1"/>
</dbReference>
<dbReference type="Proteomes" id="UP000007151">
    <property type="component" value="Unassembled WGS sequence"/>
</dbReference>
<dbReference type="CDD" id="cd05327">
    <property type="entry name" value="retinol-DH_like_SDR_c_like"/>
    <property type="match status" value="1"/>
</dbReference>
<dbReference type="PANTHER" id="PTHR43157:SF31">
    <property type="entry name" value="PHOSPHATIDYLINOSITOL-GLYCAN BIOSYNTHESIS CLASS F PROTEIN"/>
    <property type="match status" value="1"/>
</dbReference>
<dbReference type="eggNOG" id="KOG1208">
    <property type="taxonomic scope" value="Eukaryota"/>
</dbReference>
<evidence type="ECO:0000313" key="2">
    <source>
        <dbReference type="Proteomes" id="UP000007151"/>
    </source>
</evidence>
<dbReference type="InterPro" id="IPR036291">
    <property type="entry name" value="NAD(P)-bd_dom_sf"/>
</dbReference>
<gene>
    <name evidence="1" type="ORF">KGM_203541</name>
</gene>